<dbReference type="EMBL" id="CM056744">
    <property type="protein sequence ID" value="KAJ8666728.1"/>
    <property type="molecule type" value="Genomic_DNA"/>
</dbReference>
<name>A0ACC2N6C7_9HYME</name>
<comment type="caution">
    <text evidence="1">The sequence shown here is derived from an EMBL/GenBank/DDBJ whole genome shotgun (WGS) entry which is preliminary data.</text>
</comment>
<proteinExistence type="predicted"/>
<evidence type="ECO:0000313" key="1">
    <source>
        <dbReference type="EMBL" id="KAJ8666728.1"/>
    </source>
</evidence>
<evidence type="ECO:0000313" key="2">
    <source>
        <dbReference type="Proteomes" id="UP001239111"/>
    </source>
</evidence>
<reference evidence="1" key="1">
    <citation type="submission" date="2023-04" db="EMBL/GenBank/DDBJ databases">
        <title>A chromosome-level genome assembly of the parasitoid wasp Eretmocerus hayati.</title>
        <authorList>
            <person name="Zhong Y."/>
            <person name="Liu S."/>
            <person name="Liu Y."/>
        </authorList>
    </citation>
    <scope>NUCLEOTIDE SEQUENCE</scope>
    <source>
        <strain evidence="1">ZJU_SS_LIU_2023</strain>
    </source>
</reference>
<gene>
    <name evidence="1" type="ORF">QAD02_008390</name>
</gene>
<dbReference type="Proteomes" id="UP001239111">
    <property type="component" value="Chromosome 4"/>
</dbReference>
<keyword evidence="2" id="KW-1185">Reference proteome</keyword>
<accession>A0ACC2N6C7</accession>
<sequence length="233" mass="24939">MCATCETWCSQCFCFAGLIHFACSYSPTSVPYVRSSCSSSASSITPLRPLSYPPAHAITPPPANLTPTPNIPTTPPLYLEARTSTGTTRPTFRKRSTTPPPSLPSPRTKTPRADLTPVTPPSCANSLTVSASKRPASLNDFSTPEFAKAMGEYMYNSQVANHTQLTNIGTSLSELTTSSRHAARSQISFNPHTNQRRPADSPPRPPANPPWQAPGVSGVQSNAIRGPISWSVT</sequence>
<protein>
    <submittedName>
        <fullName evidence="1">Uncharacterized protein</fullName>
    </submittedName>
</protein>
<organism evidence="1 2">
    <name type="scientific">Eretmocerus hayati</name>
    <dbReference type="NCBI Taxonomy" id="131215"/>
    <lineage>
        <taxon>Eukaryota</taxon>
        <taxon>Metazoa</taxon>
        <taxon>Ecdysozoa</taxon>
        <taxon>Arthropoda</taxon>
        <taxon>Hexapoda</taxon>
        <taxon>Insecta</taxon>
        <taxon>Pterygota</taxon>
        <taxon>Neoptera</taxon>
        <taxon>Endopterygota</taxon>
        <taxon>Hymenoptera</taxon>
        <taxon>Apocrita</taxon>
        <taxon>Proctotrupomorpha</taxon>
        <taxon>Chalcidoidea</taxon>
        <taxon>Aphelinidae</taxon>
        <taxon>Aphelininae</taxon>
        <taxon>Eretmocerus</taxon>
    </lineage>
</organism>